<sequence>MGRPMSPNRLKALKIWLNSGREKQPKEIAEELGIKSGLVRKWKSQDKWDEIPDIPNKRGAPYRNKNAVGNKGGGAPPGNENAVKHGLFRKWFPNDNEYQEIYQAAREGMTMLDILYEEIIISFTNIIRAQKIMFVQDQDDMTKELKKEKIYKEKVESVNEHGERVEGFEEVSTDREYEIQFAWDKQAKALTAQAAAMRTLTGKIKQYEEMIRSMPPDQVKEEHKLRIEKMKADIKAIESKAW</sequence>
<accession>A0ABU9XBN8</accession>
<organism evidence="3 4">
    <name type="scientific">Ornithinibacillus xuwenensis</name>
    <dbReference type="NCBI Taxonomy" id="3144668"/>
    <lineage>
        <taxon>Bacteria</taxon>
        <taxon>Bacillati</taxon>
        <taxon>Bacillota</taxon>
        <taxon>Bacilli</taxon>
        <taxon>Bacillales</taxon>
        <taxon>Bacillaceae</taxon>
        <taxon>Ornithinibacillus</taxon>
    </lineage>
</organism>
<dbReference type="RefSeq" id="WP_345823143.1">
    <property type="nucleotide sequence ID" value="NZ_JBDIML010000001.1"/>
</dbReference>
<proteinExistence type="predicted"/>
<feature type="region of interest" description="Disordered" evidence="1">
    <location>
        <begin position="50"/>
        <end position="79"/>
    </location>
</feature>
<protein>
    <submittedName>
        <fullName evidence="3">Phage terminase small subunit</fullName>
    </submittedName>
</protein>
<keyword evidence="4" id="KW-1185">Reference proteome</keyword>
<evidence type="ECO:0000256" key="1">
    <source>
        <dbReference type="SAM" id="MobiDB-lite"/>
    </source>
</evidence>
<feature type="domain" description="PBSX phage terminase small subunit-like N-terminal" evidence="2">
    <location>
        <begin position="1"/>
        <end position="51"/>
    </location>
</feature>
<gene>
    <name evidence="3" type="primary">terS</name>
    <name evidence="3" type="ORF">ABC228_00565</name>
</gene>
<reference evidence="3 4" key="1">
    <citation type="submission" date="2024-05" db="EMBL/GenBank/DDBJ databases">
        <authorList>
            <person name="Haq I."/>
            <person name="Ullah Z."/>
            <person name="Ahmad R."/>
            <person name="Li M."/>
            <person name="Tong Y."/>
        </authorList>
    </citation>
    <scope>NUCLEOTIDE SEQUENCE [LARGE SCALE GENOMIC DNA]</scope>
    <source>
        <strain evidence="3 4">16A2E</strain>
    </source>
</reference>
<dbReference type="EMBL" id="JBDIML010000001">
    <property type="protein sequence ID" value="MEN2765667.1"/>
    <property type="molecule type" value="Genomic_DNA"/>
</dbReference>
<dbReference type="Pfam" id="PF10668">
    <property type="entry name" value="Phage_terminase"/>
    <property type="match status" value="1"/>
</dbReference>
<dbReference type="InterPro" id="IPR018925">
    <property type="entry name" value="XtmA-like_N"/>
</dbReference>
<name>A0ABU9XBN8_9BACI</name>
<comment type="caution">
    <text evidence="3">The sequence shown here is derived from an EMBL/GenBank/DDBJ whole genome shotgun (WGS) entry which is preliminary data.</text>
</comment>
<dbReference type="NCBIfam" id="NF040601">
    <property type="entry name" value="TerS_not_xtmA"/>
    <property type="match status" value="1"/>
</dbReference>
<dbReference type="Proteomes" id="UP001444625">
    <property type="component" value="Unassembled WGS sequence"/>
</dbReference>
<evidence type="ECO:0000313" key="3">
    <source>
        <dbReference type="EMBL" id="MEN2765667.1"/>
    </source>
</evidence>
<evidence type="ECO:0000259" key="2">
    <source>
        <dbReference type="Pfam" id="PF10668"/>
    </source>
</evidence>
<evidence type="ECO:0000313" key="4">
    <source>
        <dbReference type="Proteomes" id="UP001444625"/>
    </source>
</evidence>